<evidence type="ECO:0000313" key="3">
    <source>
        <dbReference type="EMBL" id="NDV85998.1"/>
    </source>
</evidence>
<keyword evidence="4" id="KW-1185">Reference proteome</keyword>
<evidence type="ECO:0000256" key="1">
    <source>
        <dbReference type="SAM" id="MobiDB-lite"/>
    </source>
</evidence>
<evidence type="ECO:0000259" key="2">
    <source>
        <dbReference type="Pfam" id="PF04480"/>
    </source>
</evidence>
<dbReference type="EMBL" id="JAAAMJ010000002">
    <property type="protein sequence ID" value="NDV85998.1"/>
    <property type="molecule type" value="Genomic_DNA"/>
</dbReference>
<dbReference type="PANTHER" id="PTHR38590:SF1">
    <property type="entry name" value="BLL0828 PROTEIN"/>
    <property type="match status" value="1"/>
</dbReference>
<evidence type="ECO:0000313" key="4">
    <source>
        <dbReference type="Proteomes" id="UP000476332"/>
    </source>
</evidence>
<dbReference type="PANTHER" id="PTHR38590">
    <property type="entry name" value="BLL0828 PROTEIN"/>
    <property type="match status" value="1"/>
</dbReference>
<feature type="region of interest" description="Disordered" evidence="1">
    <location>
        <begin position="123"/>
        <end position="147"/>
    </location>
</feature>
<comment type="caution">
    <text evidence="3">The sequence shown here is derived from an EMBL/GenBank/DDBJ whole genome shotgun (WGS) entry which is preliminary data.</text>
</comment>
<accession>A0A6L9MEJ3</accession>
<organism evidence="3 4">
    <name type="scientific">Aurantimonas aggregata</name>
    <dbReference type="NCBI Taxonomy" id="2047720"/>
    <lineage>
        <taxon>Bacteria</taxon>
        <taxon>Pseudomonadati</taxon>
        <taxon>Pseudomonadota</taxon>
        <taxon>Alphaproteobacteria</taxon>
        <taxon>Hyphomicrobiales</taxon>
        <taxon>Aurantimonadaceae</taxon>
        <taxon>Aurantimonas</taxon>
    </lineage>
</organism>
<protein>
    <submittedName>
        <fullName evidence="3">DUF559 domain-containing protein</fullName>
    </submittedName>
</protein>
<dbReference type="CDD" id="cd01038">
    <property type="entry name" value="Endonuclease_DUF559"/>
    <property type="match status" value="1"/>
</dbReference>
<reference evidence="3 4" key="1">
    <citation type="submission" date="2020-01" db="EMBL/GenBank/DDBJ databases">
        <title>Genomes of bacteria type strains.</title>
        <authorList>
            <person name="Chen J."/>
            <person name="Zhu S."/>
            <person name="Chen J."/>
        </authorList>
    </citation>
    <scope>NUCLEOTIDE SEQUENCE [LARGE SCALE GENOMIC DNA]</scope>
    <source>
        <strain evidence="3 4">KCTC 52919</strain>
    </source>
</reference>
<dbReference type="InterPro" id="IPR047216">
    <property type="entry name" value="Endonuclease_DUF559_bact"/>
</dbReference>
<sequence>MAMTRLEAKAHRARRAIAAQTTALEEHLWRGIRAIPDEGGHFHRQVVIGPYLADFVSHRLRLIIEIDGAQHGRPEQRARDAARDRWLADRGYHVLRFANDAVRADAAVVLVAIRAAVDERRHLPPGAEPARREIVGKKRPRPKPGTS</sequence>
<dbReference type="RefSeq" id="WP_163042751.1">
    <property type="nucleotide sequence ID" value="NZ_JAAAMJ010000002.1"/>
</dbReference>
<dbReference type="Proteomes" id="UP000476332">
    <property type="component" value="Unassembled WGS sequence"/>
</dbReference>
<feature type="domain" description="DUF559" evidence="2">
    <location>
        <begin position="13"/>
        <end position="116"/>
    </location>
</feature>
<dbReference type="InterPro" id="IPR007569">
    <property type="entry name" value="DUF559"/>
</dbReference>
<dbReference type="Pfam" id="PF04480">
    <property type="entry name" value="DUF559"/>
    <property type="match status" value="1"/>
</dbReference>
<dbReference type="SUPFAM" id="SSF52980">
    <property type="entry name" value="Restriction endonuclease-like"/>
    <property type="match status" value="1"/>
</dbReference>
<gene>
    <name evidence="3" type="ORF">GTW51_04700</name>
</gene>
<proteinExistence type="predicted"/>
<dbReference type="InterPro" id="IPR011335">
    <property type="entry name" value="Restrct_endonuc-II-like"/>
</dbReference>
<dbReference type="Gene3D" id="3.40.960.10">
    <property type="entry name" value="VSR Endonuclease"/>
    <property type="match status" value="1"/>
</dbReference>
<feature type="compositionally biased region" description="Basic residues" evidence="1">
    <location>
        <begin position="137"/>
        <end position="147"/>
    </location>
</feature>
<dbReference type="AlphaFoldDB" id="A0A6L9MEJ3"/>
<name>A0A6L9MEJ3_9HYPH</name>